<proteinExistence type="predicted"/>
<organism evidence="1 2">
    <name type="scientific">Meloidogyne enterolobii</name>
    <name type="common">Root-knot nematode worm</name>
    <name type="synonym">Meloidogyne mayaguensis</name>
    <dbReference type="NCBI Taxonomy" id="390850"/>
    <lineage>
        <taxon>Eukaryota</taxon>
        <taxon>Metazoa</taxon>
        <taxon>Ecdysozoa</taxon>
        <taxon>Nematoda</taxon>
        <taxon>Chromadorea</taxon>
        <taxon>Rhabditida</taxon>
        <taxon>Tylenchina</taxon>
        <taxon>Tylenchomorpha</taxon>
        <taxon>Tylenchoidea</taxon>
        <taxon>Meloidogynidae</taxon>
        <taxon>Meloidogyninae</taxon>
        <taxon>Meloidogyne</taxon>
    </lineage>
</organism>
<dbReference type="EMBL" id="CAVMJV010000020">
    <property type="protein sequence ID" value="CAK5068087.1"/>
    <property type="molecule type" value="Genomic_DNA"/>
</dbReference>
<gene>
    <name evidence="1" type="ORF">MENTE1834_LOCUS18018</name>
</gene>
<accession>A0ACB0YYV5</accession>
<evidence type="ECO:0000313" key="1">
    <source>
        <dbReference type="EMBL" id="CAK5068087.1"/>
    </source>
</evidence>
<comment type="caution">
    <text evidence="1">The sequence shown here is derived from an EMBL/GenBank/DDBJ whole genome shotgun (WGS) entry which is preliminary data.</text>
</comment>
<name>A0ACB0YYV5_MELEN</name>
<evidence type="ECO:0000313" key="2">
    <source>
        <dbReference type="Proteomes" id="UP001497535"/>
    </source>
</evidence>
<sequence length="118" mass="13960">MKLSLSSRGNLRLMMWWSSVLHKNELAKTRPSLNNREKPFLKELKIRSCSHIIEEEHRPNNSFTTYCRPNTHLMTIIKKKKQTANSWGVERFLAKPMRVHIIPIAKILMVYVPVEMEM</sequence>
<reference evidence="1" key="1">
    <citation type="submission" date="2023-11" db="EMBL/GenBank/DDBJ databases">
        <authorList>
            <person name="Poullet M."/>
        </authorList>
    </citation>
    <scope>NUCLEOTIDE SEQUENCE</scope>
    <source>
        <strain evidence="1">E1834</strain>
    </source>
</reference>
<protein>
    <submittedName>
        <fullName evidence="1">Uncharacterized protein</fullName>
    </submittedName>
</protein>
<dbReference type="Proteomes" id="UP001497535">
    <property type="component" value="Unassembled WGS sequence"/>
</dbReference>
<keyword evidence="2" id="KW-1185">Reference proteome</keyword>